<dbReference type="RefSeq" id="WP_128718990.1">
    <property type="nucleotide sequence ID" value="NZ_BJNC01000017.1"/>
</dbReference>
<feature type="domain" description="Phage terminase large subunit GpA ATPase" evidence="2">
    <location>
        <begin position="51"/>
        <end position="307"/>
    </location>
</feature>
<gene>
    <name evidence="4" type="ORF">EQG53_02355</name>
    <name evidence="5" type="ORF">I6H83_02600</name>
</gene>
<evidence type="ECO:0000259" key="3">
    <source>
        <dbReference type="Pfam" id="PF20454"/>
    </source>
</evidence>
<sequence>MNLFSSAELARQAASLVMAMATAVTPAPDQMISAWAEGRVNIPGETGTTREGELSWDGFEYLIEPLDRLHPDDPARTVTFVGSAQIAKTTIGVLATLYYSAVVARPWGVALPSGDEALKYNRTKWQPLVDATPELRRKIRAVTSRDEQGSTNTYKRFPGGYGQFFGTTSAKPLQMVTFCLVVKEETPNWSVSVGDRGDPHKQIKVRQLQWELAGAKTFHNSTPGLVRRSEENEGELTGCPVTADYRLGDQRRLYLPCPHCSDLPSGVLIRLDREMMMGVEKGETPHFNCPSCGGVIEHRHKRAMVEACHPYREPAHGVRGGWIPTFPSTDPQNPAPGAFIAVSEYEAWRERPTEGRQPSYHAWQVVSDAVDWAYIAEQIRDAKDEEAKIALHQQIFGEAYEVTVQQADVDKLLERRDGRFTKGVVPSGYEIVTIAVDLNGDWAQWTAYAWGPEAEHVPIDKGRIEGGPSEPQIWAELAELERRRWPHEDGGYVATEVQGVDSGYGTFHVYAYCSTHGKSKALDGADGWGRMPLRRGAKQKLEGPEGRVVSCRTWRVGTWDLKRTLMNEAIPLSLEGEKGARAPRRPHWPGWVERDFFEELTGEALVSVQDSKTGVVKDEAWVRVRRRNEELDLWVYNRALAASLGIGVPGAEPDWLELARRRQAEKTGLEALWERPPAGQSETPSAPAASSAEVAAAKKKWSF</sequence>
<feature type="domain" description="Terminase large subunit GpA endonuclease" evidence="3">
    <location>
        <begin position="358"/>
        <end position="646"/>
    </location>
</feature>
<dbReference type="EMBL" id="CP066026">
    <property type="protein sequence ID" value="QQB89352.1"/>
    <property type="molecule type" value="Genomic_DNA"/>
</dbReference>
<dbReference type="InterPro" id="IPR046453">
    <property type="entry name" value="GpA_ATPase"/>
</dbReference>
<organism evidence="4 6">
    <name type="scientific">Brevundimonas diminuta</name>
    <name type="common">Pseudomonas diminuta</name>
    <dbReference type="NCBI Taxonomy" id="293"/>
    <lineage>
        <taxon>Bacteria</taxon>
        <taxon>Pseudomonadati</taxon>
        <taxon>Pseudomonadota</taxon>
        <taxon>Alphaproteobacteria</taxon>
        <taxon>Caulobacterales</taxon>
        <taxon>Caulobacteraceae</taxon>
        <taxon>Brevundimonas</taxon>
    </lineage>
</organism>
<dbReference type="EMBL" id="CP035093">
    <property type="protein sequence ID" value="QAT13291.1"/>
    <property type="molecule type" value="Genomic_DNA"/>
</dbReference>
<reference evidence="5 7" key="2">
    <citation type="submission" date="2020-12" db="EMBL/GenBank/DDBJ databases">
        <title>FDA dAtabase for Regulatory Grade micrObial Sequences (FDA-ARGOS): Supporting development and validation of Infectious Disease Dx tests.</title>
        <authorList>
            <person name="Kerrigan L."/>
            <person name="Long C."/>
            <person name="Tallon L."/>
            <person name="Sadzewicz L."/>
            <person name="Zhao X."/>
            <person name="Boylan J."/>
            <person name="Ott S."/>
            <person name="Bowen H."/>
            <person name="Vavikolanu K."/>
            <person name="Mehta A."/>
            <person name="Aluvathingal J."/>
            <person name="Nadendla S."/>
            <person name="Yan Y."/>
            <person name="Sichtig H."/>
        </authorList>
    </citation>
    <scope>NUCLEOTIDE SEQUENCE [LARGE SCALE GENOMIC DNA]</scope>
    <source>
        <strain evidence="5 7">FDAARGOS_1026</strain>
    </source>
</reference>
<dbReference type="Proteomes" id="UP000596117">
    <property type="component" value="Chromosome"/>
</dbReference>
<dbReference type="Pfam" id="PF20454">
    <property type="entry name" value="GpA_nuclease"/>
    <property type="match status" value="1"/>
</dbReference>
<dbReference type="GO" id="GO:0016887">
    <property type="term" value="F:ATP hydrolysis activity"/>
    <property type="evidence" value="ECO:0007669"/>
    <property type="project" value="InterPro"/>
</dbReference>
<evidence type="ECO:0000313" key="5">
    <source>
        <dbReference type="EMBL" id="QQB89352.1"/>
    </source>
</evidence>
<dbReference type="AlphaFoldDB" id="A0A410NU28"/>
<protein>
    <submittedName>
        <fullName evidence="5">Phage terminase large subunit family protein</fullName>
    </submittedName>
</protein>
<evidence type="ECO:0000259" key="2">
    <source>
        <dbReference type="Pfam" id="PF05876"/>
    </source>
</evidence>
<dbReference type="InterPro" id="IPR046454">
    <property type="entry name" value="GpA_endonuclease"/>
</dbReference>
<feature type="region of interest" description="Disordered" evidence="1">
    <location>
        <begin position="670"/>
        <end position="703"/>
    </location>
</feature>
<feature type="compositionally biased region" description="Low complexity" evidence="1">
    <location>
        <begin position="681"/>
        <end position="695"/>
    </location>
</feature>
<keyword evidence="7" id="KW-1185">Reference proteome</keyword>
<evidence type="ECO:0000256" key="1">
    <source>
        <dbReference type="SAM" id="MobiDB-lite"/>
    </source>
</evidence>
<proteinExistence type="predicted"/>
<dbReference type="KEGG" id="bdm:EQG53_02355"/>
<dbReference type="Proteomes" id="UP000287388">
    <property type="component" value="Chromosome"/>
</dbReference>
<name>A0A410NU28_BREDI</name>
<accession>A0A410NU28</accession>
<dbReference type="Pfam" id="PF05876">
    <property type="entry name" value="GpA_ATPase"/>
    <property type="match status" value="1"/>
</dbReference>
<evidence type="ECO:0000313" key="4">
    <source>
        <dbReference type="EMBL" id="QAT13291.1"/>
    </source>
</evidence>
<reference evidence="4 6" key="1">
    <citation type="submission" date="2019-01" db="EMBL/GenBank/DDBJ databases">
        <title>Brevundimonas diminuta Genome sequencing and assembly.</title>
        <authorList>
            <person name="Chen H."/>
        </authorList>
    </citation>
    <scope>NUCLEOTIDE SEQUENCE [LARGE SCALE GENOMIC DNA]</scope>
    <source>
        <strain evidence="4">ATCC</strain>
        <strain evidence="6">ATCC(B) 19146</strain>
    </source>
</reference>
<dbReference type="GO" id="GO:0004519">
    <property type="term" value="F:endonuclease activity"/>
    <property type="evidence" value="ECO:0007669"/>
    <property type="project" value="InterPro"/>
</dbReference>
<evidence type="ECO:0000313" key="7">
    <source>
        <dbReference type="Proteomes" id="UP000596117"/>
    </source>
</evidence>
<evidence type="ECO:0000313" key="6">
    <source>
        <dbReference type="Proteomes" id="UP000287388"/>
    </source>
</evidence>